<comment type="subcellular location">
    <subcellularLocation>
        <location evidence="3">Cytoplasm</location>
    </subcellularLocation>
    <subcellularLocation>
        <location evidence="2">Nucleus</location>
    </subcellularLocation>
</comment>
<evidence type="ECO:0000256" key="7">
    <source>
        <dbReference type="ARBA" id="ARBA00022490"/>
    </source>
</evidence>
<dbReference type="EMBL" id="JARGDH010000003">
    <property type="protein sequence ID" value="KAL0273742.1"/>
    <property type="molecule type" value="Genomic_DNA"/>
</dbReference>
<dbReference type="AlphaFoldDB" id="A0AAW2HWD7"/>
<gene>
    <name evidence="12" type="ORF">PYX00_006347</name>
</gene>
<evidence type="ECO:0000256" key="1">
    <source>
        <dbReference type="ARBA" id="ARBA00003202"/>
    </source>
</evidence>
<comment type="function">
    <text evidence="1">Directs RNA polymerase II nuclear import.</text>
</comment>
<evidence type="ECO:0000256" key="6">
    <source>
        <dbReference type="ARBA" id="ARBA00022448"/>
    </source>
</evidence>
<evidence type="ECO:0000256" key="8">
    <source>
        <dbReference type="ARBA" id="ARBA00022927"/>
    </source>
</evidence>
<comment type="caution">
    <text evidence="12">The sequence shown here is derived from an EMBL/GenBank/DDBJ whole genome shotgun (WGS) entry which is preliminary data.</text>
</comment>
<dbReference type="InterPro" id="IPR013883">
    <property type="entry name" value="TF_Iwr1_dom"/>
</dbReference>
<dbReference type="Pfam" id="PF08574">
    <property type="entry name" value="Iwr1"/>
    <property type="match status" value="1"/>
</dbReference>
<evidence type="ECO:0000256" key="9">
    <source>
        <dbReference type="ARBA" id="ARBA00023242"/>
    </source>
</evidence>
<evidence type="ECO:0000256" key="4">
    <source>
        <dbReference type="ARBA" id="ARBA00010218"/>
    </source>
</evidence>
<comment type="similarity">
    <text evidence="4">Belongs to the IWR1/SLC7A6OS family.</text>
</comment>
<evidence type="ECO:0000256" key="3">
    <source>
        <dbReference type="ARBA" id="ARBA00004496"/>
    </source>
</evidence>
<keyword evidence="7" id="KW-0963">Cytoplasm</keyword>
<name>A0AAW2HWD7_9NEOP</name>
<evidence type="ECO:0000256" key="5">
    <source>
        <dbReference type="ARBA" id="ARBA00017036"/>
    </source>
</evidence>
<accession>A0AAW2HWD7</accession>
<evidence type="ECO:0000256" key="10">
    <source>
        <dbReference type="SAM" id="MobiDB-lite"/>
    </source>
</evidence>
<keyword evidence="9" id="KW-0539">Nucleus</keyword>
<feature type="compositionally biased region" description="Acidic residues" evidence="10">
    <location>
        <begin position="189"/>
        <end position="204"/>
    </location>
</feature>
<dbReference type="PANTHER" id="PTHR31196">
    <property type="entry name" value="RNA POLYMERASE II NUCLEAR LOCALIZATION PROTEIN SLC7A6OS-RELATED"/>
    <property type="match status" value="1"/>
</dbReference>
<dbReference type="GO" id="GO:0005737">
    <property type="term" value="C:cytoplasm"/>
    <property type="evidence" value="ECO:0007669"/>
    <property type="project" value="UniProtKB-SubCell"/>
</dbReference>
<dbReference type="GO" id="GO:0032502">
    <property type="term" value="P:developmental process"/>
    <property type="evidence" value="ECO:0007669"/>
    <property type="project" value="TreeGrafter"/>
</dbReference>
<protein>
    <recommendedName>
        <fullName evidence="5">Probable RNA polymerase II nuclear localization protein SLC7A6OS</fullName>
    </recommendedName>
</protein>
<keyword evidence="8" id="KW-0653">Protein transport</keyword>
<feature type="region of interest" description="Disordered" evidence="10">
    <location>
        <begin position="183"/>
        <end position="221"/>
    </location>
</feature>
<keyword evidence="6" id="KW-0813">Transport</keyword>
<evidence type="ECO:0000313" key="12">
    <source>
        <dbReference type="EMBL" id="KAL0273742.1"/>
    </source>
</evidence>
<dbReference type="GO" id="GO:0015031">
    <property type="term" value="P:protein transport"/>
    <property type="evidence" value="ECO:0007669"/>
    <property type="project" value="UniProtKB-KW"/>
</dbReference>
<reference evidence="12" key="1">
    <citation type="journal article" date="2024" name="Gigascience">
        <title>Chromosome-level genome of the poultry shaft louse Menopon gallinae provides insight into the host-switching and adaptive evolution of parasitic lice.</title>
        <authorList>
            <person name="Xu Y."/>
            <person name="Ma L."/>
            <person name="Liu S."/>
            <person name="Liang Y."/>
            <person name="Liu Q."/>
            <person name="He Z."/>
            <person name="Tian L."/>
            <person name="Duan Y."/>
            <person name="Cai W."/>
            <person name="Li H."/>
            <person name="Song F."/>
        </authorList>
    </citation>
    <scope>NUCLEOTIDE SEQUENCE</scope>
    <source>
        <strain evidence="12">Cailab_2023a</strain>
    </source>
</reference>
<dbReference type="InterPro" id="IPR040218">
    <property type="entry name" value="SLC7A6OS"/>
</dbReference>
<proteinExistence type="inferred from homology"/>
<dbReference type="PANTHER" id="PTHR31196:SF2">
    <property type="entry name" value="RNA POLYMERASE II NUCLEAR LOCALIZATION PROTEIN SLC7A6OS-RELATED"/>
    <property type="match status" value="1"/>
</dbReference>
<evidence type="ECO:0000259" key="11">
    <source>
        <dbReference type="Pfam" id="PF08574"/>
    </source>
</evidence>
<evidence type="ECO:0000256" key="2">
    <source>
        <dbReference type="ARBA" id="ARBA00004123"/>
    </source>
</evidence>
<dbReference type="GO" id="GO:0005634">
    <property type="term" value="C:nucleus"/>
    <property type="evidence" value="ECO:0007669"/>
    <property type="project" value="UniProtKB-SubCell"/>
</dbReference>
<sequence>MNTIIRVKRHLQDDPVEAVRLECKRRRTEEAEGPSSFEKVLNFLGTVDNKDDELVSQRTLGISPIYQKRVKDLKSQKPTQEVLSKIRKEADARSKESRFKVISCKRSISNTEESESKGDGQKENIAIVDVSLEKNCDLKNSDCSEDNFVYDIYSANLENDDFNNIFLDNVIGIKPYTSEPIFEYRNPEDYTDEDFDPDEDDSNDENNWRNSYPDEDGSDSEEIDVLTCQFGNIGRNVSYELSSDDGEDKYPNYCDPKDKSDYFFHEAESLGGSSYAKYKSKVMREFNASESFDGDEDEDEETF</sequence>
<feature type="domain" description="Transcription factor Iwr1" evidence="11">
    <location>
        <begin position="146"/>
        <end position="216"/>
    </location>
</feature>
<organism evidence="12">
    <name type="scientific">Menopon gallinae</name>
    <name type="common">poultry shaft louse</name>
    <dbReference type="NCBI Taxonomy" id="328185"/>
    <lineage>
        <taxon>Eukaryota</taxon>
        <taxon>Metazoa</taxon>
        <taxon>Ecdysozoa</taxon>
        <taxon>Arthropoda</taxon>
        <taxon>Hexapoda</taxon>
        <taxon>Insecta</taxon>
        <taxon>Pterygota</taxon>
        <taxon>Neoptera</taxon>
        <taxon>Paraneoptera</taxon>
        <taxon>Psocodea</taxon>
        <taxon>Troctomorpha</taxon>
        <taxon>Phthiraptera</taxon>
        <taxon>Amblycera</taxon>
        <taxon>Menoponidae</taxon>
        <taxon>Menopon</taxon>
    </lineage>
</organism>